<proteinExistence type="predicted"/>
<dbReference type="AlphaFoldDB" id="A0A1I2DS82"/>
<evidence type="ECO:0000259" key="2">
    <source>
        <dbReference type="PROSITE" id="PS50853"/>
    </source>
</evidence>
<evidence type="ECO:0000256" key="1">
    <source>
        <dbReference type="SAM" id="SignalP"/>
    </source>
</evidence>
<name>A0A1I2DS82_9BACT</name>
<organism evidence="3 4">
    <name type="scientific">Thermophagus xiamenensis</name>
    <dbReference type="NCBI Taxonomy" id="385682"/>
    <lineage>
        <taxon>Bacteria</taxon>
        <taxon>Pseudomonadati</taxon>
        <taxon>Bacteroidota</taxon>
        <taxon>Bacteroidia</taxon>
        <taxon>Marinilabiliales</taxon>
        <taxon>Marinilabiliaceae</taxon>
        <taxon>Thermophagus</taxon>
    </lineage>
</organism>
<dbReference type="Proteomes" id="UP000181976">
    <property type="component" value="Unassembled WGS sequence"/>
</dbReference>
<dbReference type="InterPro" id="IPR003961">
    <property type="entry name" value="FN3_dom"/>
</dbReference>
<evidence type="ECO:0000313" key="3">
    <source>
        <dbReference type="EMBL" id="SFE83347.1"/>
    </source>
</evidence>
<keyword evidence="1" id="KW-0732">Signal</keyword>
<reference evidence="3 4" key="1">
    <citation type="submission" date="2016-10" db="EMBL/GenBank/DDBJ databases">
        <authorList>
            <person name="de Groot N.N."/>
        </authorList>
    </citation>
    <scope>NUCLEOTIDE SEQUENCE [LARGE SCALE GENOMIC DNA]</scope>
    <source>
        <strain evidence="3 4">DSM 19012</strain>
    </source>
</reference>
<feature type="domain" description="Fibronectin type-III" evidence="2">
    <location>
        <begin position="395"/>
        <end position="492"/>
    </location>
</feature>
<dbReference type="SUPFAM" id="SSF49265">
    <property type="entry name" value="Fibronectin type III"/>
    <property type="match status" value="1"/>
</dbReference>
<feature type="signal peptide" evidence="1">
    <location>
        <begin position="1"/>
        <end position="20"/>
    </location>
</feature>
<dbReference type="STRING" id="385682.SAMN05444380_1201"/>
<dbReference type="InParanoid" id="A0A1I2DS82"/>
<accession>A0A1I2DS82</accession>
<dbReference type="RefSeq" id="WP_010526535.1">
    <property type="nucleotide sequence ID" value="NZ_AFSL01000012.1"/>
</dbReference>
<sequence>MKKKILLLSTFFLIISFGFSQEHFYPANAQWPISDPDVGGTGIEPVTEGYINASAITFNGLEYTNYGGPEKSLKIRIEGNAWPANQTTRIEDAYLEVAVSPNKNSNFYIDSLSFSACILSINAMKVEVYYSTDPSFSNATMAEFSTGNSNNYLNRDVLTRFNILLNSEKINDGDTLYVRFYPWVEDPTIRTGKYICLRDIGIFGHVESIATLSTVEWFINGNAEPAISGNLLSGTTVISDSLNLLTTTKAIKSDTGEESMVCALINKVSDRWIAETAPNNDLFIEVSAGPKTGGTLYADSLVFFAGGDNTSDLKLSLLYSINSDFSDNTTLISNISLPENRVTKIVVSLDIVLNTGQNIYLRFMPYSSSAISLNKNLAIASVQLYGRLKGITYDPPTVTTTDYSYLSTTHVLTGGNVTLDGGSIVTQKGVVWNTTGNPTIEDNKTIDGSGSGTFVSHVTGLAPATTYFLRAYAINDAGISYGNEINFTTLNEILPPSVTTENITDILVSTANGLGKVTAWGGDTVKIRGFCWNKTGNPMINDSHVESGQGLGSFNTTLYPLEANTTYYVRAFAINSAGEG</sequence>
<gene>
    <name evidence="3" type="ORF">SAMN05444380_1201</name>
</gene>
<dbReference type="eggNOG" id="COG4677">
    <property type="taxonomic scope" value="Bacteria"/>
</dbReference>
<dbReference type="OrthoDB" id="1058315at2"/>
<keyword evidence="4" id="KW-1185">Reference proteome</keyword>
<dbReference type="EMBL" id="FONA01000020">
    <property type="protein sequence ID" value="SFE83347.1"/>
    <property type="molecule type" value="Genomic_DNA"/>
</dbReference>
<feature type="chain" id="PRO_5010351021" evidence="1">
    <location>
        <begin position="21"/>
        <end position="580"/>
    </location>
</feature>
<dbReference type="InterPro" id="IPR036116">
    <property type="entry name" value="FN3_sf"/>
</dbReference>
<protein>
    <submittedName>
        <fullName evidence="3">Pectinesterase</fullName>
    </submittedName>
</protein>
<dbReference type="PROSITE" id="PS50853">
    <property type="entry name" value="FN3"/>
    <property type="match status" value="1"/>
</dbReference>
<evidence type="ECO:0000313" key="4">
    <source>
        <dbReference type="Proteomes" id="UP000181976"/>
    </source>
</evidence>